<dbReference type="GO" id="GO:0005351">
    <property type="term" value="F:carbohydrate:proton symporter activity"/>
    <property type="evidence" value="ECO:0007669"/>
    <property type="project" value="TreeGrafter"/>
</dbReference>
<accession>A0A6A6XDC8</accession>
<gene>
    <name evidence="10" type="ORF">K505DRAFT_242780</name>
</gene>
<dbReference type="InterPro" id="IPR020846">
    <property type="entry name" value="MFS_dom"/>
</dbReference>
<name>A0A6A6XDC8_9PLEO</name>
<dbReference type="EMBL" id="MU001901">
    <property type="protein sequence ID" value="KAF2794134.1"/>
    <property type="molecule type" value="Genomic_DNA"/>
</dbReference>
<keyword evidence="11" id="KW-1185">Reference proteome</keyword>
<dbReference type="AlphaFoldDB" id="A0A6A6XDC8"/>
<dbReference type="Proteomes" id="UP000799757">
    <property type="component" value="Unassembled WGS sequence"/>
</dbReference>
<comment type="subcellular location">
    <subcellularLocation>
        <location evidence="1">Membrane</location>
        <topology evidence="1">Multi-pass membrane protein</topology>
    </subcellularLocation>
</comment>
<keyword evidence="6 8" id="KW-0472">Membrane</keyword>
<feature type="transmembrane region" description="Helical" evidence="8">
    <location>
        <begin position="317"/>
        <end position="336"/>
    </location>
</feature>
<dbReference type="GO" id="GO:0016020">
    <property type="term" value="C:membrane"/>
    <property type="evidence" value="ECO:0007669"/>
    <property type="project" value="UniProtKB-SubCell"/>
</dbReference>
<evidence type="ECO:0000259" key="9">
    <source>
        <dbReference type="PROSITE" id="PS50850"/>
    </source>
</evidence>
<feature type="transmembrane region" description="Helical" evidence="8">
    <location>
        <begin position="416"/>
        <end position="435"/>
    </location>
</feature>
<feature type="transmembrane region" description="Helical" evidence="8">
    <location>
        <begin position="189"/>
        <end position="210"/>
    </location>
</feature>
<dbReference type="NCBIfam" id="TIGR00879">
    <property type="entry name" value="SP"/>
    <property type="match status" value="1"/>
</dbReference>
<feature type="transmembrane region" description="Helical" evidence="8">
    <location>
        <begin position="279"/>
        <end position="305"/>
    </location>
</feature>
<feature type="transmembrane region" description="Helical" evidence="8">
    <location>
        <begin position="122"/>
        <end position="145"/>
    </location>
</feature>
<dbReference type="OrthoDB" id="6612291at2759"/>
<evidence type="ECO:0000256" key="1">
    <source>
        <dbReference type="ARBA" id="ARBA00004141"/>
    </source>
</evidence>
<evidence type="ECO:0000256" key="3">
    <source>
        <dbReference type="ARBA" id="ARBA00022448"/>
    </source>
</evidence>
<dbReference type="PANTHER" id="PTHR48022:SF10">
    <property type="entry name" value="MAJOR FACILITATOR SUPERFAMILY (MFS) PROFILE DOMAIN-CONTAINING PROTEIN"/>
    <property type="match status" value="1"/>
</dbReference>
<dbReference type="InterPro" id="IPR005829">
    <property type="entry name" value="Sugar_transporter_CS"/>
</dbReference>
<dbReference type="Gene3D" id="1.20.1250.20">
    <property type="entry name" value="MFS general substrate transporter like domains"/>
    <property type="match status" value="1"/>
</dbReference>
<evidence type="ECO:0000256" key="4">
    <source>
        <dbReference type="ARBA" id="ARBA00022692"/>
    </source>
</evidence>
<keyword evidence="5 8" id="KW-1133">Transmembrane helix</keyword>
<organism evidence="10 11">
    <name type="scientific">Melanomma pulvis-pyrius CBS 109.77</name>
    <dbReference type="NCBI Taxonomy" id="1314802"/>
    <lineage>
        <taxon>Eukaryota</taxon>
        <taxon>Fungi</taxon>
        <taxon>Dikarya</taxon>
        <taxon>Ascomycota</taxon>
        <taxon>Pezizomycotina</taxon>
        <taxon>Dothideomycetes</taxon>
        <taxon>Pleosporomycetidae</taxon>
        <taxon>Pleosporales</taxon>
        <taxon>Melanommataceae</taxon>
        <taxon>Melanomma</taxon>
    </lineage>
</organism>
<feature type="domain" description="Major facilitator superfamily (MFS) profile" evidence="9">
    <location>
        <begin position="21"/>
        <end position="469"/>
    </location>
</feature>
<dbReference type="Pfam" id="PF00083">
    <property type="entry name" value="Sugar_tr"/>
    <property type="match status" value="1"/>
</dbReference>
<proteinExistence type="inferred from homology"/>
<feature type="transmembrane region" description="Helical" evidence="8">
    <location>
        <begin position="157"/>
        <end position="177"/>
    </location>
</feature>
<evidence type="ECO:0000256" key="5">
    <source>
        <dbReference type="ARBA" id="ARBA00022989"/>
    </source>
</evidence>
<evidence type="ECO:0000313" key="10">
    <source>
        <dbReference type="EMBL" id="KAF2794134.1"/>
    </source>
</evidence>
<evidence type="ECO:0000256" key="2">
    <source>
        <dbReference type="ARBA" id="ARBA00010992"/>
    </source>
</evidence>
<dbReference type="FunFam" id="1.20.1250.20:FF:000078">
    <property type="entry name" value="MFS maltose transporter, putative"/>
    <property type="match status" value="1"/>
</dbReference>
<feature type="transmembrane region" description="Helical" evidence="8">
    <location>
        <begin position="345"/>
        <end position="366"/>
    </location>
</feature>
<evidence type="ECO:0000256" key="6">
    <source>
        <dbReference type="ARBA" id="ARBA00023136"/>
    </source>
</evidence>
<reference evidence="10" key="1">
    <citation type="journal article" date="2020" name="Stud. Mycol.">
        <title>101 Dothideomycetes genomes: a test case for predicting lifestyles and emergence of pathogens.</title>
        <authorList>
            <person name="Haridas S."/>
            <person name="Albert R."/>
            <person name="Binder M."/>
            <person name="Bloem J."/>
            <person name="Labutti K."/>
            <person name="Salamov A."/>
            <person name="Andreopoulos B."/>
            <person name="Baker S."/>
            <person name="Barry K."/>
            <person name="Bills G."/>
            <person name="Bluhm B."/>
            <person name="Cannon C."/>
            <person name="Castanera R."/>
            <person name="Culley D."/>
            <person name="Daum C."/>
            <person name="Ezra D."/>
            <person name="Gonzalez J."/>
            <person name="Henrissat B."/>
            <person name="Kuo A."/>
            <person name="Liang C."/>
            <person name="Lipzen A."/>
            <person name="Lutzoni F."/>
            <person name="Magnuson J."/>
            <person name="Mondo S."/>
            <person name="Nolan M."/>
            <person name="Ohm R."/>
            <person name="Pangilinan J."/>
            <person name="Park H.-J."/>
            <person name="Ramirez L."/>
            <person name="Alfaro M."/>
            <person name="Sun H."/>
            <person name="Tritt A."/>
            <person name="Yoshinaga Y."/>
            <person name="Zwiers L.-H."/>
            <person name="Turgeon B."/>
            <person name="Goodwin S."/>
            <person name="Spatafora J."/>
            <person name="Crous P."/>
            <person name="Grigoriev I."/>
        </authorList>
    </citation>
    <scope>NUCLEOTIDE SEQUENCE</scope>
    <source>
        <strain evidence="10">CBS 109.77</strain>
    </source>
</reference>
<evidence type="ECO:0000313" key="11">
    <source>
        <dbReference type="Proteomes" id="UP000799757"/>
    </source>
</evidence>
<dbReference type="InterPro" id="IPR003663">
    <property type="entry name" value="Sugar/inositol_transpt"/>
</dbReference>
<feature type="transmembrane region" description="Helical" evidence="8">
    <location>
        <begin position="386"/>
        <end position="404"/>
    </location>
</feature>
<dbReference type="InterPro" id="IPR036259">
    <property type="entry name" value="MFS_trans_sf"/>
</dbReference>
<dbReference type="PROSITE" id="PS50850">
    <property type="entry name" value="MFS"/>
    <property type="match status" value="1"/>
</dbReference>
<protein>
    <submittedName>
        <fullName evidence="10">General substrate transporter</fullName>
    </submittedName>
</protein>
<feature type="transmembrane region" description="Helical" evidence="8">
    <location>
        <begin position="68"/>
        <end position="87"/>
    </location>
</feature>
<evidence type="ECO:0000256" key="8">
    <source>
        <dbReference type="SAM" id="Phobius"/>
    </source>
</evidence>
<keyword evidence="4 8" id="KW-0812">Transmembrane</keyword>
<feature type="transmembrane region" description="Helical" evidence="8">
    <location>
        <begin position="99"/>
        <end position="116"/>
    </location>
</feature>
<dbReference type="InterPro" id="IPR050360">
    <property type="entry name" value="MFS_Sugar_Transporters"/>
</dbReference>
<comment type="similarity">
    <text evidence="2 7">Belongs to the major facilitator superfamily. Sugar transporter (TC 2.A.1.1) family.</text>
</comment>
<dbReference type="PROSITE" id="PS00217">
    <property type="entry name" value="SUGAR_TRANSPORT_2"/>
    <property type="match status" value="1"/>
</dbReference>
<dbReference type="PANTHER" id="PTHR48022">
    <property type="entry name" value="PLASTIDIC GLUCOSE TRANSPORTER 4"/>
    <property type="match status" value="1"/>
</dbReference>
<evidence type="ECO:0000256" key="7">
    <source>
        <dbReference type="RuleBase" id="RU003346"/>
    </source>
</evidence>
<keyword evidence="3 7" id="KW-0813">Transport</keyword>
<feature type="transmembrane region" description="Helical" evidence="8">
    <location>
        <begin position="447"/>
        <end position="465"/>
    </location>
</feature>
<dbReference type="InterPro" id="IPR005828">
    <property type="entry name" value="MFS_sugar_transport-like"/>
</dbReference>
<sequence>MAHSLQIPQTTLWQNRKCLLICCVVSIANLQYGLDSAAVGGLQAMPGFLRVFGYPSPKAPGGYAIGSTFQQLIASLLTLGSFISALTAGTFSHFFGRKVALWIACVLNAIACVLQMTSTSVAAIYAGRLILGFANGFLVTFSNIYTSEASPAHLRGVIVALFAYWVNIGSIIGSAVTNATKGILDKSSYQIPIGTLFIVPLILSVGLLFVPESPRYLLSKGREAEARKSLETLRGSSVPAEIVELEWVEMVKGIEEEKRLATTVGALEMFKGTDLRRTLLCFGMIACQTGSGVWFVISYGTYFLIVSGLSVSDAFKYSIMATCLGFVGVNMGMYLMKRHLGRRSILILGGCICGFSQLALAIAATVAPGTKAMQNCLVGFTCLFKWGYNMCVGAASYPVATELVSTRLRAWTVGSATSLGYLLAWLNAFCTPYFINPQNLGWGAKYGYIWAASNFMCVIFFFFCMPEMKGRTLEEIDELFTNKVGVWKFKGHQTAIRHEAAREVEGKIIEKGGVTEIRERVSREEGN</sequence>
<dbReference type="SUPFAM" id="SSF103473">
    <property type="entry name" value="MFS general substrate transporter"/>
    <property type="match status" value="1"/>
</dbReference>